<proteinExistence type="predicted"/>
<reference evidence="1 2" key="1">
    <citation type="submission" date="2014-12" db="EMBL/GenBank/DDBJ databases">
        <title>Genomes of Geoalkalibacter ferrihydriticus and Geoalkalibacter subterraneus, two haloalkaliphilic metal-reducing members of the Geobacteraceae.</title>
        <authorList>
            <person name="Badalamenti J.P."/>
            <person name="Torres C.I."/>
            <person name="Krajmalnik-Brown R."/>
            <person name="Bond D.R."/>
        </authorList>
    </citation>
    <scope>NUCLEOTIDE SEQUENCE [LARGE SCALE GENOMIC DNA]</scope>
    <source>
        <strain evidence="1 2">DSM 17813</strain>
    </source>
</reference>
<keyword evidence="2" id="KW-1185">Reference proteome</keyword>
<dbReference type="Proteomes" id="UP000035068">
    <property type="component" value="Unassembled WGS sequence"/>
</dbReference>
<sequence>MTFTMTKEEYFQLNSFLRNFFAESGKICFTASAMGILVDYFGQQIAKQFDSPNTLVNCWESNRESFLEILIEEAKEKGHVITIGSDEIPIIGDDVINNGIARCPKMPEFGSDKTPVMLRGRVEPLSEA</sequence>
<dbReference type="AlphaFoldDB" id="A0A0C2HQZ2"/>
<gene>
    <name evidence="1" type="ORF">GFER_00630</name>
</gene>
<organism evidence="1 2">
    <name type="scientific">Geoalkalibacter ferrihydriticus DSM 17813</name>
    <dbReference type="NCBI Taxonomy" id="1121915"/>
    <lineage>
        <taxon>Bacteria</taxon>
        <taxon>Pseudomonadati</taxon>
        <taxon>Thermodesulfobacteriota</taxon>
        <taxon>Desulfuromonadia</taxon>
        <taxon>Desulfuromonadales</taxon>
        <taxon>Geoalkalibacteraceae</taxon>
        <taxon>Geoalkalibacter</taxon>
    </lineage>
</organism>
<evidence type="ECO:0000313" key="1">
    <source>
        <dbReference type="EMBL" id="KIH77300.1"/>
    </source>
</evidence>
<protein>
    <submittedName>
        <fullName evidence="1">Uncharacterized protein</fullName>
    </submittedName>
</protein>
<name>A0A0C2HQZ2_9BACT</name>
<dbReference type="EMBL" id="JWJD01000001">
    <property type="protein sequence ID" value="KIH77300.1"/>
    <property type="molecule type" value="Genomic_DNA"/>
</dbReference>
<dbReference type="RefSeq" id="WP_040095148.1">
    <property type="nucleotide sequence ID" value="NZ_JWJD01000001.1"/>
</dbReference>
<comment type="caution">
    <text evidence="1">The sequence shown here is derived from an EMBL/GenBank/DDBJ whole genome shotgun (WGS) entry which is preliminary data.</text>
</comment>
<accession>A0A0C2HQZ2</accession>
<evidence type="ECO:0000313" key="2">
    <source>
        <dbReference type="Proteomes" id="UP000035068"/>
    </source>
</evidence>